<keyword evidence="4" id="KW-1185">Reference proteome</keyword>
<sequence length="219" mass="23556">MKQFLHVGCGPRRKDGTTPGFAGPEWAEVRLDIDPAVAPDIVASMTDMRGVVPDAAFDALFSSHNLEHLYAHEVPLALAEFRRVLRPEGFAVITCPDLQAVARAIAEDRLTEPLGQSPAGPITPLDMVFGWRPALAAGNHFMAHRCGFTFTFLGRLLRAAGFASVLGAKPQGPFNLWVLATPGPCDEATLRRLARAFFWRPPPRPAGAEAPAADGTPPT</sequence>
<evidence type="ECO:0000256" key="1">
    <source>
        <dbReference type="SAM" id="MobiDB-lite"/>
    </source>
</evidence>
<proteinExistence type="predicted"/>
<dbReference type="InterPro" id="IPR013216">
    <property type="entry name" value="Methyltransf_11"/>
</dbReference>
<reference evidence="3 4" key="1">
    <citation type="journal article" date="2014" name="Int. J. Syst. Evol. Microbiol.">
        <title>Complete genome sequence of Corynebacterium casei LMG S-19264T (=DSM 44701T), isolated from a smear-ripened cheese.</title>
        <authorList>
            <consortium name="US DOE Joint Genome Institute (JGI-PGF)"/>
            <person name="Walter F."/>
            <person name="Albersmeier A."/>
            <person name="Kalinowski J."/>
            <person name="Ruckert C."/>
        </authorList>
    </citation>
    <scope>NUCLEOTIDE SEQUENCE [LARGE SCALE GENOMIC DNA]</scope>
    <source>
        <strain evidence="3 4">CGMCC 1.16330</strain>
    </source>
</reference>
<keyword evidence="3" id="KW-0808">Transferase</keyword>
<name>A0A8J2ZCM9_9PROT</name>
<gene>
    <name evidence="3" type="ORF">GCM10010964_26280</name>
</gene>
<comment type="caution">
    <text evidence="3">The sequence shown here is derived from an EMBL/GenBank/DDBJ whole genome shotgun (WGS) entry which is preliminary data.</text>
</comment>
<evidence type="ECO:0000259" key="2">
    <source>
        <dbReference type="Pfam" id="PF08241"/>
    </source>
</evidence>
<dbReference type="Pfam" id="PF08241">
    <property type="entry name" value="Methyltransf_11"/>
    <property type="match status" value="1"/>
</dbReference>
<protein>
    <submittedName>
        <fullName evidence="3">Generic methyltransferase</fullName>
    </submittedName>
</protein>
<accession>A0A8J2ZCM9</accession>
<dbReference type="SUPFAM" id="SSF53335">
    <property type="entry name" value="S-adenosyl-L-methionine-dependent methyltransferases"/>
    <property type="match status" value="1"/>
</dbReference>
<dbReference type="EMBL" id="BMKS01000007">
    <property type="protein sequence ID" value="GGG37200.1"/>
    <property type="molecule type" value="Genomic_DNA"/>
</dbReference>
<keyword evidence="3" id="KW-0489">Methyltransferase</keyword>
<dbReference type="GO" id="GO:0008757">
    <property type="term" value="F:S-adenosylmethionine-dependent methyltransferase activity"/>
    <property type="evidence" value="ECO:0007669"/>
    <property type="project" value="InterPro"/>
</dbReference>
<dbReference type="Proteomes" id="UP000597507">
    <property type="component" value="Unassembled WGS sequence"/>
</dbReference>
<evidence type="ECO:0000313" key="3">
    <source>
        <dbReference type="EMBL" id="GGG37200.1"/>
    </source>
</evidence>
<dbReference type="Gene3D" id="3.40.50.150">
    <property type="entry name" value="Vaccinia Virus protein VP39"/>
    <property type="match status" value="1"/>
</dbReference>
<evidence type="ECO:0000313" key="4">
    <source>
        <dbReference type="Proteomes" id="UP000597507"/>
    </source>
</evidence>
<feature type="domain" description="Methyltransferase type 11" evidence="2">
    <location>
        <begin position="41"/>
        <end position="93"/>
    </location>
</feature>
<dbReference type="InterPro" id="IPR029063">
    <property type="entry name" value="SAM-dependent_MTases_sf"/>
</dbReference>
<dbReference type="RefSeq" id="WP_188900909.1">
    <property type="nucleotide sequence ID" value="NZ_BMKS01000007.1"/>
</dbReference>
<dbReference type="GO" id="GO:0032259">
    <property type="term" value="P:methylation"/>
    <property type="evidence" value="ECO:0007669"/>
    <property type="project" value="UniProtKB-KW"/>
</dbReference>
<dbReference type="AlphaFoldDB" id="A0A8J2ZCM9"/>
<organism evidence="3 4">
    <name type="scientific">Caldovatus sediminis</name>
    <dbReference type="NCBI Taxonomy" id="2041189"/>
    <lineage>
        <taxon>Bacteria</taxon>
        <taxon>Pseudomonadati</taxon>
        <taxon>Pseudomonadota</taxon>
        <taxon>Alphaproteobacteria</taxon>
        <taxon>Acetobacterales</taxon>
        <taxon>Roseomonadaceae</taxon>
        <taxon>Caldovatus</taxon>
    </lineage>
</organism>
<feature type="region of interest" description="Disordered" evidence="1">
    <location>
        <begin position="1"/>
        <end position="21"/>
    </location>
</feature>